<dbReference type="GO" id="GO:0003700">
    <property type="term" value="F:DNA-binding transcription factor activity"/>
    <property type="evidence" value="ECO:0007669"/>
    <property type="project" value="InterPro"/>
</dbReference>
<keyword evidence="7" id="KW-1185">Reference proteome</keyword>
<proteinExistence type="inferred from homology"/>
<gene>
    <name evidence="6" type="ORF">CLAC_04950</name>
</gene>
<dbReference type="InterPro" id="IPR005119">
    <property type="entry name" value="LysR_subst-bd"/>
</dbReference>
<dbReference type="Gene3D" id="1.10.10.10">
    <property type="entry name" value="Winged helix-like DNA-binding domain superfamily/Winged helix DNA-binding domain"/>
    <property type="match status" value="1"/>
</dbReference>
<dbReference type="Pfam" id="PF03466">
    <property type="entry name" value="LysR_substrate"/>
    <property type="match status" value="1"/>
</dbReference>
<accession>A0A0K2GZN5</accession>
<keyword evidence="2" id="KW-0805">Transcription regulation</keyword>
<dbReference type="OrthoDB" id="9808620at2"/>
<evidence type="ECO:0000256" key="3">
    <source>
        <dbReference type="ARBA" id="ARBA00023125"/>
    </source>
</evidence>
<dbReference type="InterPro" id="IPR000847">
    <property type="entry name" value="LysR_HTH_N"/>
</dbReference>
<sequence>MYPNLPAVEELEAVLAVASTGSISMAARESGIHQQTMSARIARAERSLGFDLFDRSPYGVSPTERGAEILGAIPELLGACQHFSSLASTLLADDSPRRLSIAVSNTVAEIYYPGWAATFHAGHPSVRLTMLQANSHKVREMVAEGTVPLGIVEGGQPRHDLEEVAIGTDELAVAVPKGHPWEQRAIISAELLRSTQLIVREPGSGSRRVIEDALGNMAEPAGEFGSLSAQRSGILALNAPAIISTGAIADQVTLGKITILPAEIRFDRPISAVLRRGYEPSDDIAEFIRIAAS</sequence>
<evidence type="ECO:0000313" key="7">
    <source>
        <dbReference type="Proteomes" id="UP000058446"/>
    </source>
</evidence>
<dbReference type="GO" id="GO:0000976">
    <property type="term" value="F:transcription cis-regulatory region binding"/>
    <property type="evidence" value="ECO:0007669"/>
    <property type="project" value="TreeGrafter"/>
</dbReference>
<organism evidence="6 7">
    <name type="scientific">Corynebacterium lactis RW2-5</name>
    <dbReference type="NCBI Taxonomy" id="1408189"/>
    <lineage>
        <taxon>Bacteria</taxon>
        <taxon>Bacillati</taxon>
        <taxon>Actinomycetota</taxon>
        <taxon>Actinomycetes</taxon>
        <taxon>Mycobacteriales</taxon>
        <taxon>Corynebacteriaceae</taxon>
        <taxon>Corynebacterium</taxon>
    </lineage>
</organism>
<evidence type="ECO:0000313" key="6">
    <source>
        <dbReference type="EMBL" id="ALA67163.1"/>
    </source>
</evidence>
<dbReference type="SUPFAM" id="SSF53850">
    <property type="entry name" value="Periplasmic binding protein-like II"/>
    <property type="match status" value="1"/>
</dbReference>
<dbReference type="PROSITE" id="PS50931">
    <property type="entry name" value="HTH_LYSR"/>
    <property type="match status" value="1"/>
</dbReference>
<dbReference type="EMBL" id="CP006841">
    <property type="protein sequence ID" value="ALA67163.1"/>
    <property type="molecule type" value="Genomic_DNA"/>
</dbReference>
<dbReference type="RefSeq" id="WP_053411938.1">
    <property type="nucleotide sequence ID" value="NZ_CP006841.1"/>
</dbReference>
<dbReference type="STRING" id="1408189.CLAC_04950"/>
<comment type="similarity">
    <text evidence="1">Belongs to the LysR transcriptional regulatory family.</text>
</comment>
<reference evidence="6 7" key="1">
    <citation type="submission" date="2013-10" db="EMBL/GenBank/DDBJ databases">
        <title>Complete genome sequence of Corynebacterium lactis DSM 45799(T), isolated from raw cow milk.</title>
        <authorList>
            <person name="Ruckert C."/>
            <person name="Albersmeier A."/>
            <person name="Lipski A."/>
            <person name="Kalinowski J."/>
        </authorList>
    </citation>
    <scope>NUCLEOTIDE SEQUENCE [LARGE SCALE GENOMIC DNA]</scope>
    <source>
        <strain evidence="6 7">RW2-5</strain>
    </source>
</reference>
<evidence type="ECO:0000256" key="4">
    <source>
        <dbReference type="ARBA" id="ARBA00023163"/>
    </source>
</evidence>
<feature type="domain" description="HTH lysR-type" evidence="5">
    <location>
        <begin position="11"/>
        <end position="63"/>
    </location>
</feature>
<dbReference type="AlphaFoldDB" id="A0A0K2GZN5"/>
<dbReference type="Proteomes" id="UP000058446">
    <property type="component" value="Chromosome"/>
</dbReference>
<protein>
    <submittedName>
        <fullName evidence="6">LysR family transcriptional regulator</fullName>
    </submittedName>
</protein>
<evidence type="ECO:0000259" key="5">
    <source>
        <dbReference type="PROSITE" id="PS50931"/>
    </source>
</evidence>
<dbReference type="KEGG" id="clw:CLAC_04950"/>
<evidence type="ECO:0000256" key="2">
    <source>
        <dbReference type="ARBA" id="ARBA00023015"/>
    </source>
</evidence>
<dbReference type="PANTHER" id="PTHR30126">
    <property type="entry name" value="HTH-TYPE TRANSCRIPTIONAL REGULATOR"/>
    <property type="match status" value="1"/>
</dbReference>
<dbReference type="SUPFAM" id="SSF46785">
    <property type="entry name" value="Winged helix' DNA-binding domain"/>
    <property type="match status" value="1"/>
</dbReference>
<keyword evidence="3" id="KW-0238">DNA-binding</keyword>
<dbReference type="Pfam" id="PF00126">
    <property type="entry name" value="HTH_1"/>
    <property type="match status" value="1"/>
</dbReference>
<dbReference type="PANTHER" id="PTHR30126:SF39">
    <property type="entry name" value="HTH-TYPE TRANSCRIPTIONAL REGULATOR CYSL"/>
    <property type="match status" value="1"/>
</dbReference>
<dbReference type="Gene3D" id="3.40.190.290">
    <property type="match status" value="1"/>
</dbReference>
<dbReference type="InterPro" id="IPR036390">
    <property type="entry name" value="WH_DNA-bd_sf"/>
</dbReference>
<name>A0A0K2GZN5_9CORY</name>
<dbReference type="PATRIC" id="fig|1408189.4.peg.985"/>
<keyword evidence="4" id="KW-0804">Transcription</keyword>
<dbReference type="InterPro" id="IPR036388">
    <property type="entry name" value="WH-like_DNA-bd_sf"/>
</dbReference>
<evidence type="ECO:0000256" key="1">
    <source>
        <dbReference type="ARBA" id="ARBA00009437"/>
    </source>
</evidence>